<keyword evidence="5" id="KW-0812">Transmembrane</keyword>
<dbReference type="GO" id="GO:0005829">
    <property type="term" value="C:cytosol"/>
    <property type="evidence" value="ECO:0007669"/>
    <property type="project" value="TreeGrafter"/>
</dbReference>
<dbReference type="PANTHER" id="PTHR12649:SF11">
    <property type="entry name" value="PEPTIDYL-TRNA HYDROLASE 2, MITOCHONDRIAL"/>
    <property type="match status" value="1"/>
</dbReference>
<keyword evidence="2" id="KW-0378">Hydrolase</keyword>
<dbReference type="FunFam" id="3.40.1490.10:FF:000001">
    <property type="entry name" value="Peptidyl-tRNA hydrolase 2"/>
    <property type="match status" value="1"/>
</dbReference>
<dbReference type="AlphaFoldDB" id="A0A8I6RPJ2"/>
<protein>
    <recommendedName>
        <fullName evidence="1">peptidyl-tRNA hydrolase</fullName>
        <ecNumber evidence="1">3.1.1.29</ecNumber>
    </recommendedName>
</protein>
<dbReference type="SUPFAM" id="SSF102462">
    <property type="entry name" value="Peptidyl-tRNA hydrolase II"/>
    <property type="match status" value="1"/>
</dbReference>
<keyword evidence="5" id="KW-1133">Transmembrane helix</keyword>
<dbReference type="EC" id="3.1.1.29" evidence="1"/>
<dbReference type="GeneID" id="112126117"/>
<dbReference type="CDD" id="cd02430">
    <property type="entry name" value="PTH2"/>
    <property type="match status" value="1"/>
</dbReference>
<reference evidence="6" key="1">
    <citation type="submission" date="2022-01" db="UniProtKB">
        <authorList>
            <consortium name="EnsemblMetazoa"/>
        </authorList>
    </citation>
    <scope>IDENTIFICATION</scope>
</reference>
<dbReference type="InterPro" id="IPR002833">
    <property type="entry name" value="PTH2"/>
</dbReference>
<dbReference type="EnsemblMetazoa" id="XM_014392259.2">
    <property type="protein sequence ID" value="XP_014247745.1"/>
    <property type="gene ID" value="LOC106665661"/>
</dbReference>
<evidence type="ECO:0000256" key="1">
    <source>
        <dbReference type="ARBA" id="ARBA00013260"/>
    </source>
</evidence>
<dbReference type="InterPro" id="IPR023476">
    <property type="entry name" value="Pep_tRNA_hydro_II_dom_sf"/>
</dbReference>
<dbReference type="OrthoDB" id="1733656at2759"/>
<dbReference type="GeneID" id="106665661"/>
<feature type="transmembrane region" description="Helical" evidence="5">
    <location>
        <begin position="6"/>
        <end position="25"/>
    </location>
</feature>
<keyword evidence="5" id="KW-0472">Membrane</keyword>
<evidence type="ECO:0000256" key="4">
    <source>
        <dbReference type="ARBA" id="ARBA00048707"/>
    </source>
</evidence>
<dbReference type="OMA" id="GHAAVEC"/>
<dbReference type="KEGG" id="clec:106665661"/>
<dbReference type="GO" id="GO:0004045">
    <property type="term" value="F:peptidyl-tRNA hydrolase activity"/>
    <property type="evidence" value="ECO:0007669"/>
    <property type="project" value="UniProtKB-EC"/>
</dbReference>
<proteinExistence type="inferred from homology"/>
<dbReference type="RefSeq" id="XP_014247745.1">
    <property type="nucleotide sequence ID" value="XM_014392259.2"/>
</dbReference>
<accession>A0A8I6RPJ2</accession>
<dbReference type="KEGG" id="clec:112126117"/>
<dbReference type="NCBIfam" id="NF003314">
    <property type="entry name" value="PRK04322.1"/>
    <property type="match status" value="1"/>
</dbReference>
<comment type="catalytic activity">
    <reaction evidence="4">
        <text>an N-acyl-L-alpha-aminoacyl-tRNA + H2O = an N-acyl-L-amino acid + a tRNA + H(+)</text>
        <dbReference type="Rhea" id="RHEA:54448"/>
        <dbReference type="Rhea" id="RHEA-COMP:10123"/>
        <dbReference type="Rhea" id="RHEA-COMP:13883"/>
        <dbReference type="ChEBI" id="CHEBI:15377"/>
        <dbReference type="ChEBI" id="CHEBI:15378"/>
        <dbReference type="ChEBI" id="CHEBI:59874"/>
        <dbReference type="ChEBI" id="CHEBI:78442"/>
        <dbReference type="ChEBI" id="CHEBI:138191"/>
        <dbReference type="EC" id="3.1.1.29"/>
    </reaction>
</comment>
<keyword evidence="7" id="KW-1185">Reference proteome</keyword>
<evidence type="ECO:0000256" key="2">
    <source>
        <dbReference type="ARBA" id="ARBA00022801"/>
    </source>
</evidence>
<dbReference type="RefSeq" id="XP_014247746.2">
    <property type="nucleotide sequence ID" value="XM_014392260.2"/>
</dbReference>
<evidence type="ECO:0000313" key="6">
    <source>
        <dbReference type="EnsemblMetazoa" id="XP_014247745.1"/>
    </source>
</evidence>
<dbReference type="Pfam" id="PF01981">
    <property type="entry name" value="PTH2"/>
    <property type="match status" value="1"/>
</dbReference>
<comment type="similarity">
    <text evidence="3">Belongs to the PTH2 family.</text>
</comment>
<evidence type="ECO:0000256" key="3">
    <source>
        <dbReference type="ARBA" id="ARBA00038050"/>
    </source>
</evidence>
<name>A0A8I6RPJ2_CIMLE</name>
<evidence type="ECO:0000313" key="7">
    <source>
        <dbReference type="Proteomes" id="UP000494040"/>
    </source>
</evidence>
<dbReference type="NCBIfam" id="TIGR00283">
    <property type="entry name" value="arch_pth2"/>
    <property type="match status" value="1"/>
</dbReference>
<sequence length="170" mass="18305">MYQYNLSVQDVLVGFTVGLLTGIFVPKLFNSKNIKTLATTASSWKQYRDVKMVIVVRSDLLMGKGKIAAQCSHATLSAYKEALKLNPDMVKAWEKSGQTKIVLKLPNEGEESTENALYKLKTNANNLGVVASVIHDAGRTQIASGTATAVAVGPAQSKTVDLVTGHLKLL</sequence>
<dbReference type="Proteomes" id="UP000494040">
    <property type="component" value="Unassembled WGS sequence"/>
</dbReference>
<dbReference type="PANTHER" id="PTHR12649">
    <property type="entry name" value="PEPTIDYL-TRNA HYDROLASE 2"/>
    <property type="match status" value="1"/>
</dbReference>
<dbReference type="Gene3D" id="3.40.1490.10">
    <property type="entry name" value="Bit1"/>
    <property type="match status" value="1"/>
</dbReference>
<organism evidence="6 7">
    <name type="scientific">Cimex lectularius</name>
    <name type="common">Bed bug</name>
    <name type="synonym">Acanthia lectularia</name>
    <dbReference type="NCBI Taxonomy" id="79782"/>
    <lineage>
        <taxon>Eukaryota</taxon>
        <taxon>Metazoa</taxon>
        <taxon>Ecdysozoa</taxon>
        <taxon>Arthropoda</taxon>
        <taxon>Hexapoda</taxon>
        <taxon>Insecta</taxon>
        <taxon>Pterygota</taxon>
        <taxon>Neoptera</taxon>
        <taxon>Paraneoptera</taxon>
        <taxon>Hemiptera</taxon>
        <taxon>Heteroptera</taxon>
        <taxon>Panheteroptera</taxon>
        <taxon>Cimicomorpha</taxon>
        <taxon>Cimicidae</taxon>
        <taxon>Cimex</taxon>
    </lineage>
</organism>
<evidence type="ECO:0000256" key="5">
    <source>
        <dbReference type="SAM" id="Phobius"/>
    </source>
</evidence>